<dbReference type="GO" id="GO:0042802">
    <property type="term" value="F:identical protein binding"/>
    <property type="evidence" value="ECO:0007669"/>
    <property type="project" value="UniProtKB-ARBA"/>
</dbReference>
<evidence type="ECO:0000256" key="11">
    <source>
        <dbReference type="ARBA" id="ARBA00023136"/>
    </source>
</evidence>
<keyword evidence="5 19" id="KW-0808">Transferase</keyword>
<sequence length="735" mass="80755">MTTKQSFATRDEDIDLRALLGTVLDHKWLIASITIVFFLISVLYAILATPIYQASASVQVEQKAPTLPGMSDLTETLGITTSLATTETQLLTSRKVLGQVVENLKLDIESYPKHFPLIGSFLARQFVDEHPGQLASPVFGIDRYDWGGSQLEVFQLEVPADLLDEKLALIAGDHGNYTLQDPDGNVLVNGHVGQAISANGVTMQVRALQANPGARFRVIRHSHMDTIALLQKKISADEQGKDSGIIQLTYNNIDAMLATNILDQVTQLYVRQNVDRSAAEAANSLQFVREQLPKVKQQLEHATNALNAFQLKEHSVDISMQTQSLLDQNVSIDTNLDQLRMQMAEAQRRYTPEHPEYRSVQQQISQLEGEKGALERKIGLLPNTQQELLRLTRDVTVTSQTYTNLLNQAQQLDIARAGTVGNVRVIDQSAVNLAKPWWPRPIWVIPGGAVLGLFAALGFIFLRQLLSRGVEDPAAVERLGLPVYVSIPLSELQRKAAMRLGHRSTGNHQRLLALDAPMDLATEALRSLRTSLHFARLETKNNVLMISSASPGAGKSFVASNLAVVMAQAGQRVLLIDADMRKGLLHRMIGGRPDNGLSELIAGQAQISDVIRPVNGASNLLFIPRGKIPPNPSELLMHANFNTLLETLRPRYDLIIIDTPPVLAVTDAAVIGHHAGTSLLVVRFGINQVGEIALAKQRLEQNSVPIKGAIFNLVEKRAAGYYAYAYYAYTPNSKA</sequence>
<proteinExistence type="inferred from homology"/>
<evidence type="ECO:0000259" key="16">
    <source>
        <dbReference type="Pfam" id="PF02706"/>
    </source>
</evidence>
<comment type="catalytic activity">
    <reaction evidence="13">
        <text>L-tyrosyl-[protein] + ATP = O-phospho-L-tyrosyl-[protein] + ADP + H(+)</text>
        <dbReference type="Rhea" id="RHEA:10596"/>
        <dbReference type="Rhea" id="RHEA-COMP:10136"/>
        <dbReference type="Rhea" id="RHEA-COMP:20101"/>
        <dbReference type="ChEBI" id="CHEBI:15378"/>
        <dbReference type="ChEBI" id="CHEBI:30616"/>
        <dbReference type="ChEBI" id="CHEBI:46858"/>
        <dbReference type="ChEBI" id="CHEBI:61978"/>
        <dbReference type="ChEBI" id="CHEBI:456216"/>
    </reaction>
</comment>
<dbReference type="Proteomes" id="UP000274358">
    <property type="component" value="Unassembled WGS sequence"/>
</dbReference>
<dbReference type="Pfam" id="PF13807">
    <property type="entry name" value="GNVR"/>
    <property type="match status" value="1"/>
</dbReference>
<dbReference type="InterPro" id="IPR050445">
    <property type="entry name" value="Bact_polysacc_biosynth/exp"/>
</dbReference>
<evidence type="ECO:0000313" key="19">
    <source>
        <dbReference type="EMBL" id="RUL72707.1"/>
    </source>
</evidence>
<evidence type="ECO:0000256" key="9">
    <source>
        <dbReference type="ARBA" id="ARBA00022840"/>
    </source>
</evidence>
<dbReference type="Gene3D" id="3.40.50.300">
    <property type="entry name" value="P-loop containing nucleotide triphosphate hydrolases"/>
    <property type="match status" value="1"/>
</dbReference>
<feature type="domain" description="Tyrosine-protein kinase G-rich" evidence="18">
    <location>
        <begin position="383"/>
        <end position="464"/>
    </location>
</feature>
<dbReference type="InterPro" id="IPR032807">
    <property type="entry name" value="GNVR"/>
</dbReference>
<evidence type="ECO:0000259" key="17">
    <source>
        <dbReference type="Pfam" id="PF13614"/>
    </source>
</evidence>
<evidence type="ECO:0000256" key="10">
    <source>
        <dbReference type="ARBA" id="ARBA00022989"/>
    </source>
</evidence>
<accession>A0A3S0PGS9</accession>
<dbReference type="InterPro" id="IPR025669">
    <property type="entry name" value="AAA_dom"/>
</dbReference>
<dbReference type="FunFam" id="3.40.50.300:FF:000527">
    <property type="entry name" value="Tyrosine-protein kinase etk"/>
    <property type="match status" value="1"/>
</dbReference>
<dbReference type="Pfam" id="PF23607">
    <property type="entry name" value="WZC_N"/>
    <property type="match status" value="1"/>
</dbReference>
<dbReference type="GO" id="GO:0004715">
    <property type="term" value="F:non-membrane spanning protein tyrosine kinase activity"/>
    <property type="evidence" value="ECO:0007669"/>
    <property type="project" value="UniProtKB-EC"/>
</dbReference>
<evidence type="ECO:0000256" key="8">
    <source>
        <dbReference type="ARBA" id="ARBA00022777"/>
    </source>
</evidence>
<keyword evidence="11 15" id="KW-0472">Membrane</keyword>
<keyword evidence="3" id="KW-1003">Cell membrane</keyword>
<dbReference type="Pfam" id="PF13614">
    <property type="entry name" value="AAA_31"/>
    <property type="match status" value="1"/>
</dbReference>
<dbReference type="RefSeq" id="WP_126685954.1">
    <property type="nucleotide sequence ID" value="NZ_RYYV01000014.1"/>
</dbReference>
<evidence type="ECO:0000256" key="14">
    <source>
        <dbReference type="SAM" id="Coils"/>
    </source>
</evidence>
<protein>
    <submittedName>
        <fullName evidence="19">Polysaccharide biosynthesis tyrosine autokinase</fullName>
        <ecNumber evidence="19">2.7.10.2</ecNumber>
    </submittedName>
</protein>
<dbReference type="SUPFAM" id="SSF52540">
    <property type="entry name" value="P-loop containing nucleoside triphosphate hydrolases"/>
    <property type="match status" value="1"/>
</dbReference>
<dbReference type="GO" id="GO:0005886">
    <property type="term" value="C:plasma membrane"/>
    <property type="evidence" value="ECO:0007669"/>
    <property type="project" value="UniProtKB-SubCell"/>
</dbReference>
<keyword evidence="9" id="KW-0067">ATP-binding</keyword>
<keyword evidence="8 19" id="KW-0418">Kinase</keyword>
<evidence type="ECO:0000256" key="7">
    <source>
        <dbReference type="ARBA" id="ARBA00022741"/>
    </source>
</evidence>
<evidence type="ECO:0000256" key="15">
    <source>
        <dbReference type="SAM" id="Phobius"/>
    </source>
</evidence>
<evidence type="ECO:0000313" key="20">
    <source>
        <dbReference type="Proteomes" id="UP000274358"/>
    </source>
</evidence>
<comment type="subcellular location">
    <subcellularLocation>
        <location evidence="1">Cell inner membrane</location>
        <topology evidence="1">Multi-pass membrane protein</topology>
    </subcellularLocation>
</comment>
<evidence type="ECO:0000256" key="1">
    <source>
        <dbReference type="ARBA" id="ARBA00004429"/>
    </source>
</evidence>
<comment type="similarity">
    <text evidence="2">Belongs to the etk/wzc family.</text>
</comment>
<evidence type="ECO:0000256" key="4">
    <source>
        <dbReference type="ARBA" id="ARBA00022519"/>
    </source>
</evidence>
<evidence type="ECO:0000256" key="6">
    <source>
        <dbReference type="ARBA" id="ARBA00022692"/>
    </source>
</evidence>
<evidence type="ECO:0000256" key="2">
    <source>
        <dbReference type="ARBA" id="ARBA00008883"/>
    </source>
</evidence>
<dbReference type="InterPro" id="IPR005702">
    <property type="entry name" value="Wzc-like_C"/>
</dbReference>
<evidence type="ECO:0000256" key="13">
    <source>
        <dbReference type="ARBA" id="ARBA00053015"/>
    </source>
</evidence>
<evidence type="ECO:0000256" key="12">
    <source>
        <dbReference type="ARBA" id="ARBA00023137"/>
    </source>
</evidence>
<feature type="coiled-coil region" evidence="14">
    <location>
        <begin position="329"/>
        <end position="377"/>
    </location>
</feature>
<feature type="domain" description="AAA" evidence="17">
    <location>
        <begin position="544"/>
        <end position="666"/>
    </location>
</feature>
<dbReference type="InterPro" id="IPR003856">
    <property type="entry name" value="LPS_length_determ_N"/>
</dbReference>
<dbReference type="PANTHER" id="PTHR32309:SF32">
    <property type="entry name" value="TYROSINE-PROTEIN KINASE ETK-RELATED"/>
    <property type="match status" value="1"/>
</dbReference>
<keyword evidence="4" id="KW-0997">Cell inner membrane</keyword>
<keyword evidence="14" id="KW-0175">Coiled coil</keyword>
<dbReference type="PANTHER" id="PTHR32309">
    <property type="entry name" value="TYROSINE-PROTEIN KINASE"/>
    <property type="match status" value="1"/>
</dbReference>
<evidence type="ECO:0000256" key="3">
    <source>
        <dbReference type="ARBA" id="ARBA00022475"/>
    </source>
</evidence>
<comment type="caution">
    <text evidence="19">The sequence shown here is derived from an EMBL/GenBank/DDBJ whole genome shotgun (WGS) entry which is preliminary data.</text>
</comment>
<gene>
    <name evidence="19" type="ORF">EKH80_16860</name>
</gene>
<evidence type="ECO:0000259" key="18">
    <source>
        <dbReference type="Pfam" id="PF13807"/>
    </source>
</evidence>
<evidence type="ECO:0000256" key="5">
    <source>
        <dbReference type="ARBA" id="ARBA00022679"/>
    </source>
</evidence>
<dbReference type="AlphaFoldDB" id="A0A3S0PGS9"/>
<dbReference type="EMBL" id="RYYV01000014">
    <property type="protein sequence ID" value="RUL72707.1"/>
    <property type="molecule type" value="Genomic_DNA"/>
</dbReference>
<keyword evidence="10 15" id="KW-1133">Transmembrane helix</keyword>
<dbReference type="GO" id="GO:0005524">
    <property type="term" value="F:ATP binding"/>
    <property type="evidence" value="ECO:0007669"/>
    <property type="project" value="UniProtKB-KW"/>
</dbReference>
<keyword evidence="20" id="KW-1185">Reference proteome</keyword>
<organism evidence="19 20">
    <name type="scientific">Dyella choica</name>
    <dbReference type="NCBI Taxonomy" id="1927959"/>
    <lineage>
        <taxon>Bacteria</taxon>
        <taxon>Pseudomonadati</taxon>
        <taxon>Pseudomonadota</taxon>
        <taxon>Gammaproteobacteria</taxon>
        <taxon>Lysobacterales</taxon>
        <taxon>Rhodanobacteraceae</taxon>
        <taxon>Dyella</taxon>
    </lineage>
</organism>
<dbReference type="Pfam" id="PF02706">
    <property type="entry name" value="Wzz"/>
    <property type="match status" value="1"/>
</dbReference>
<feature type="transmembrane region" description="Helical" evidence="15">
    <location>
        <begin position="28"/>
        <end position="47"/>
    </location>
</feature>
<dbReference type="CDD" id="cd05387">
    <property type="entry name" value="BY-kinase"/>
    <property type="match status" value="1"/>
</dbReference>
<feature type="domain" description="Polysaccharide chain length determinant N-terminal" evidence="16">
    <location>
        <begin position="12"/>
        <end position="104"/>
    </location>
</feature>
<keyword evidence="6 15" id="KW-0812">Transmembrane</keyword>
<dbReference type="OrthoDB" id="9775724at2"/>
<reference evidence="19 20" key="1">
    <citation type="submission" date="2018-12" db="EMBL/GenBank/DDBJ databases">
        <title>Dyella dinghuensis sp. nov. DHOA06 and Dyella choica sp. nov. 4M-K27, isolated from forest soil.</title>
        <authorList>
            <person name="Qiu L.-H."/>
            <person name="Gao Z.-H."/>
        </authorList>
    </citation>
    <scope>NUCLEOTIDE SEQUENCE [LARGE SCALE GENOMIC DNA]</scope>
    <source>
        <strain evidence="19 20">4M-K27</strain>
    </source>
</reference>
<keyword evidence="7" id="KW-0547">Nucleotide-binding</keyword>
<dbReference type="EC" id="2.7.10.2" evidence="19"/>
<keyword evidence="12" id="KW-0829">Tyrosine-protein kinase</keyword>
<dbReference type="NCBIfam" id="TIGR01007">
    <property type="entry name" value="eps_fam"/>
    <property type="match status" value="1"/>
</dbReference>
<name>A0A3S0PGS9_9GAMM</name>
<dbReference type="InterPro" id="IPR027417">
    <property type="entry name" value="P-loop_NTPase"/>
</dbReference>